<dbReference type="GO" id="GO:0032259">
    <property type="term" value="P:methylation"/>
    <property type="evidence" value="ECO:0007669"/>
    <property type="project" value="UniProtKB-KW"/>
</dbReference>
<evidence type="ECO:0000256" key="3">
    <source>
        <dbReference type="ARBA" id="ARBA00022691"/>
    </source>
</evidence>
<dbReference type="InterPro" id="IPR001737">
    <property type="entry name" value="KsgA/Erm"/>
</dbReference>
<protein>
    <submittedName>
        <fullName evidence="5">SAM-dependent methyltransferase</fullName>
    </submittedName>
</protein>
<comment type="caution">
    <text evidence="5">The sequence shown here is derived from an EMBL/GenBank/DDBJ whole genome shotgun (WGS) entry which is preliminary data.</text>
</comment>
<dbReference type="Pfam" id="PF00398">
    <property type="entry name" value="RrnaAD"/>
    <property type="match status" value="1"/>
</dbReference>
<reference evidence="6" key="1">
    <citation type="submission" date="2016-05" db="EMBL/GenBank/DDBJ databases">
        <authorList>
            <person name="Liu B."/>
            <person name="Wang J."/>
            <person name="Zhu Y."/>
            <person name="Liu G."/>
            <person name="Chen Q."/>
            <person name="Chen Z."/>
            <person name="Lan J."/>
            <person name="Che J."/>
            <person name="Ge C."/>
            <person name="Shi H."/>
            <person name="Pan Z."/>
            <person name="Liu X."/>
        </authorList>
    </citation>
    <scope>NUCLEOTIDE SEQUENCE [LARGE SCALE GENOMIC DNA]</scope>
    <source>
        <strain evidence="6">FJAT-27215</strain>
    </source>
</reference>
<evidence type="ECO:0000256" key="1">
    <source>
        <dbReference type="ARBA" id="ARBA00022603"/>
    </source>
</evidence>
<keyword evidence="4" id="KW-0694">RNA-binding</keyword>
<dbReference type="InterPro" id="IPR029063">
    <property type="entry name" value="SAM-dependent_MTases_sf"/>
</dbReference>
<evidence type="ECO:0000256" key="2">
    <source>
        <dbReference type="ARBA" id="ARBA00022679"/>
    </source>
</evidence>
<evidence type="ECO:0000313" key="5">
    <source>
        <dbReference type="EMBL" id="OCA82759.1"/>
    </source>
</evidence>
<accession>A0A1B9AFZ6</accession>
<keyword evidence="3" id="KW-0949">S-adenosyl-L-methionine</keyword>
<dbReference type="AlphaFoldDB" id="A0A1B9AFZ6"/>
<name>A0A1B9AFZ6_9BACI</name>
<gene>
    <name evidence="5" type="ORF">A8F95_13510</name>
</gene>
<evidence type="ECO:0000313" key="6">
    <source>
        <dbReference type="Proteomes" id="UP000092578"/>
    </source>
</evidence>
<keyword evidence="2 5" id="KW-0808">Transferase</keyword>
<dbReference type="GO" id="GO:0008168">
    <property type="term" value="F:methyltransferase activity"/>
    <property type="evidence" value="ECO:0007669"/>
    <property type="project" value="UniProtKB-KW"/>
</dbReference>
<dbReference type="Proteomes" id="UP000092578">
    <property type="component" value="Unassembled WGS sequence"/>
</dbReference>
<dbReference type="RefSeq" id="WP_065411634.1">
    <property type="nucleotide sequence ID" value="NZ_MAYT01000029.1"/>
</dbReference>
<dbReference type="GO" id="GO:0003723">
    <property type="term" value="F:RNA binding"/>
    <property type="evidence" value="ECO:0007669"/>
    <property type="project" value="UniProtKB-KW"/>
</dbReference>
<sequence>MKIGTFLLQSILNPRKVGAVFPSSVYLAEKMMSAVQFQQAKYVVEYGPGTGVFTDKILTYRKPDTLVLLIEHNKEFYKQLKEKYKAEKNLIIVNDTAEQIDWYTKRYGIPAIDYVISGLPFASLPKHVSHNILDKTKKLLSSDGEFITFQYSLCRKEFISQFFSHIDVKLEYRNVPPAFIFNCNNQQLLIRNQERM</sequence>
<organism evidence="5 6">
    <name type="scientific">Pseudobacillus wudalianchiensis</name>
    <dbReference type="NCBI Taxonomy" id="1743143"/>
    <lineage>
        <taxon>Bacteria</taxon>
        <taxon>Bacillati</taxon>
        <taxon>Bacillota</taxon>
        <taxon>Bacilli</taxon>
        <taxon>Bacillales</taxon>
        <taxon>Bacillaceae</taxon>
        <taxon>Pseudobacillus</taxon>
    </lineage>
</organism>
<keyword evidence="1 5" id="KW-0489">Methyltransferase</keyword>
<proteinExistence type="predicted"/>
<dbReference type="SUPFAM" id="SSF53335">
    <property type="entry name" value="S-adenosyl-L-methionine-dependent methyltransferases"/>
    <property type="match status" value="1"/>
</dbReference>
<keyword evidence="6" id="KW-1185">Reference proteome</keyword>
<dbReference type="EMBL" id="MAYT01000029">
    <property type="protein sequence ID" value="OCA82759.1"/>
    <property type="molecule type" value="Genomic_DNA"/>
</dbReference>
<dbReference type="Gene3D" id="3.40.50.150">
    <property type="entry name" value="Vaccinia Virus protein VP39"/>
    <property type="match status" value="1"/>
</dbReference>
<evidence type="ECO:0000256" key="4">
    <source>
        <dbReference type="ARBA" id="ARBA00022884"/>
    </source>
</evidence>